<protein>
    <submittedName>
        <fullName evidence="1">Uncharacterized protein</fullName>
    </submittedName>
</protein>
<reference evidence="1" key="1">
    <citation type="submission" date="2019-08" db="EMBL/GenBank/DDBJ databases">
        <authorList>
            <person name="Kucharzyk K."/>
            <person name="Murdoch R.W."/>
            <person name="Higgins S."/>
            <person name="Loffler F."/>
        </authorList>
    </citation>
    <scope>NUCLEOTIDE SEQUENCE</scope>
</reference>
<gene>
    <name evidence="1" type="ORF">SDC9_136090</name>
</gene>
<dbReference type="EMBL" id="VSSQ01036489">
    <property type="protein sequence ID" value="MPM88982.1"/>
    <property type="molecule type" value="Genomic_DNA"/>
</dbReference>
<name>A0A645DK85_9ZZZZ</name>
<evidence type="ECO:0000313" key="1">
    <source>
        <dbReference type="EMBL" id="MPM88982.1"/>
    </source>
</evidence>
<accession>A0A645DK85</accession>
<organism evidence="1">
    <name type="scientific">bioreactor metagenome</name>
    <dbReference type="NCBI Taxonomy" id="1076179"/>
    <lineage>
        <taxon>unclassified sequences</taxon>
        <taxon>metagenomes</taxon>
        <taxon>ecological metagenomes</taxon>
    </lineage>
</organism>
<comment type="caution">
    <text evidence="1">The sequence shown here is derived from an EMBL/GenBank/DDBJ whole genome shotgun (WGS) entry which is preliminary data.</text>
</comment>
<dbReference type="AlphaFoldDB" id="A0A645DK85"/>
<sequence length="86" mass="9540">MFRNLAIFILHVGGVADKVDTLQSVLDGQAVPFSDEMADIGKLKRFINYKNGFVLYLDIPGILEGGKQSVKVLFMVCCPGIFLLYK</sequence>
<proteinExistence type="predicted"/>